<dbReference type="AlphaFoldDB" id="A0A1S7LL72"/>
<reference evidence="1" key="1">
    <citation type="submission" date="2015-04" db="EMBL/GenBank/DDBJ databases">
        <authorList>
            <person name="Syromyatnikov M.Y."/>
            <person name="Popov V.N."/>
        </authorList>
    </citation>
    <scope>NUCLEOTIDE SEQUENCE</scope>
    <source>
        <strain evidence="1">MO-1</strain>
    </source>
</reference>
<name>A0A1S7LL72_MAGMO</name>
<gene>
    <name evidence="1" type="ORF">MAGMO_2346</name>
</gene>
<sequence length="78" mass="9181">MYNGLQEIGNTLLKSLQKMKPKKRKIEAQGDLFHMRLEMICDPDHELMQLSRRIDWDGLCDYYEPLYAEGGRPAYLFG</sequence>
<accession>A0A1S7LL72</accession>
<evidence type="ECO:0000313" key="1">
    <source>
        <dbReference type="EMBL" id="CRH06506.1"/>
    </source>
</evidence>
<organism evidence="1">
    <name type="scientific">Magnetococcus massalia (strain MO-1)</name>
    <dbReference type="NCBI Taxonomy" id="451514"/>
    <lineage>
        <taxon>Bacteria</taxon>
        <taxon>Pseudomonadati</taxon>
        <taxon>Pseudomonadota</taxon>
        <taxon>Magnetococcia</taxon>
        <taxon>Magnetococcales</taxon>
        <taxon>Magnetococcaceae</taxon>
        <taxon>Magnetococcus</taxon>
    </lineage>
</organism>
<protein>
    <submittedName>
        <fullName evidence="1">Uncharacterized protein</fullName>
    </submittedName>
</protein>
<dbReference type="EMBL" id="LO017727">
    <property type="protein sequence ID" value="CRH06506.1"/>
    <property type="molecule type" value="Genomic_DNA"/>
</dbReference>
<proteinExistence type="predicted"/>